<protein>
    <submittedName>
        <fullName evidence="2">Uncharacterized protein</fullName>
    </submittedName>
</protein>
<sequence>MATLPYDPLENDNYLGRATIVIDNLQSLSRMISNSHDQSVSPAFVARWEQILYNIKQFYLVAATRRVGANFEQDIGAVVVSNDDPELDDPIEIVRQLLPPDDRSMSSDEIERIPLAPMLVAATYCYRARQAVREGDHEQGWIYLVDAGYWCALARAGGSIRQAMHQAVDEVKGQVSGKGVEKRAKSKLPIIEYAQELAREMRPAGGWTSRNHAIQTILSRVNKFVEERNKTEKRKQAPYSERQAETTMGKWFSDMPDATELFPQTQSKKKRG</sequence>
<proteinExistence type="predicted"/>
<organism evidence="2 3">
    <name type="scientific">Burkholderia vietnamiensis</name>
    <dbReference type="NCBI Taxonomy" id="60552"/>
    <lineage>
        <taxon>Bacteria</taxon>
        <taxon>Pseudomonadati</taxon>
        <taxon>Pseudomonadota</taxon>
        <taxon>Betaproteobacteria</taxon>
        <taxon>Burkholderiales</taxon>
        <taxon>Burkholderiaceae</taxon>
        <taxon>Burkholderia</taxon>
        <taxon>Burkholderia cepacia complex</taxon>
    </lineage>
</organism>
<dbReference type="AlphaFoldDB" id="A0AAW7T5X0"/>
<dbReference type="Proteomes" id="UP001171620">
    <property type="component" value="Unassembled WGS sequence"/>
</dbReference>
<evidence type="ECO:0000313" key="3">
    <source>
        <dbReference type="Proteomes" id="UP001171620"/>
    </source>
</evidence>
<name>A0AAW7T5X0_BURVI</name>
<evidence type="ECO:0000313" key="2">
    <source>
        <dbReference type="EMBL" id="MDN7797266.1"/>
    </source>
</evidence>
<accession>A0AAW7T5X0</accession>
<reference evidence="2" key="1">
    <citation type="submission" date="2023-07" db="EMBL/GenBank/DDBJ databases">
        <title>A collection of bacterial strains from the Burkholderia cepacia Research Laboratory and Repository.</title>
        <authorList>
            <person name="Lipuma J."/>
            <person name="Spilker T."/>
            <person name="Caverly L."/>
        </authorList>
    </citation>
    <scope>NUCLEOTIDE SEQUENCE</scope>
    <source>
        <strain evidence="2">AU44268</strain>
    </source>
</reference>
<comment type="caution">
    <text evidence="2">The sequence shown here is derived from an EMBL/GenBank/DDBJ whole genome shotgun (WGS) entry which is preliminary data.</text>
</comment>
<dbReference type="EMBL" id="JAUJRV010000017">
    <property type="protein sequence ID" value="MDN7797266.1"/>
    <property type="molecule type" value="Genomic_DNA"/>
</dbReference>
<feature type="region of interest" description="Disordered" evidence="1">
    <location>
        <begin position="227"/>
        <end position="272"/>
    </location>
</feature>
<gene>
    <name evidence="2" type="ORF">QZM33_20215</name>
</gene>
<dbReference type="RefSeq" id="WP_301788727.1">
    <property type="nucleotide sequence ID" value="NZ_JAUJRV010000017.1"/>
</dbReference>
<evidence type="ECO:0000256" key="1">
    <source>
        <dbReference type="SAM" id="MobiDB-lite"/>
    </source>
</evidence>